<dbReference type="InterPro" id="IPR017452">
    <property type="entry name" value="GPCR_Rhodpsn_7TM"/>
</dbReference>
<evidence type="ECO:0000256" key="5">
    <source>
        <dbReference type="ARBA" id="ARBA00023040"/>
    </source>
</evidence>
<organism evidence="12 13">
    <name type="scientific">Porites lobata</name>
    <dbReference type="NCBI Taxonomy" id="104759"/>
    <lineage>
        <taxon>Eukaryota</taxon>
        <taxon>Metazoa</taxon>
        <taxon>Cnidaria</taxon>
        <taxon>Anthozoa</taxon>
        <taxon>Hexacorallia</taxon>
        <taxon>Scleractinia</taxon>
        <taxon>Fungiina</taxon>
        <taxon>Poritidae</taxon>
        <taxon>Porites</taxon>
    </lineage>
</organism>
<protein>
    <recommendedName>
        <fullName evidence="11">G-protein coupled receptors family 1 profile domain-containing protein</fullName>
    </recommendedName>
</protein>
<dbReference type="Pfam" id="PF00001">
    <property type="entry name" value="7tm_1"/>
    <property type="match status" value="1"/>
</dbReference>
<evidence type="ECO:0000313" key="12">
    <source>
        <dbReference type="EMBL" id="CAH3150131.1"/>
    </source>
</evidence>
<evidence type="ECO:0000256" key="10">
    <source>
        <dbReference type="SAM" id="Phobius"/>
    </source>
</evidence>
<proteinExistence type="predicted"/>
<evidence type="ECO:0000256" key="7">
    <source>
        <dbReference type="ARBA" id="ARBA00023157"/>
    </source>
</evidence>
<dbReference type="PANTHER" id="PTHR24248">
    <property type="entry name" value="ADRENERGIC RECEPTOR-RELATED G-PROTEIN COUPLED RECEPTOR"/>
    <property type="match status" value="1"/>
</dbReference>
<keyword evidence="3 10" id="KW-0812">Transmembrane</keyword>
<dbReference type="SMART" id="SM01381">
    <property type="entry name" value="7TM_GPCR_Srsx"/>
    <property type="match status" value="1"/>
</dbReference>
<keyword evidence="2" id="KW-1003">Cell membrane</keyword>
<feature type="transmembrane region" description="Helical" evidence="10">
    <location>
        <begin position="64"/>
        <end position="83"/>
    </location>
</feature>
<evidence type="ECO:0000256" key="9">
    <source>
        <dbReference type="ARBA" id="ARBA00023224"/>
    </source>
</evidence>
<dbReference type="PANTHER" id="PTHR24248:SF199">
    <property type="entry name" value="IP13425P-RELATED"/>
    <property type="match status" value="1"/>
</dbReference>
<dbReference type="SUPFAM" id="SSF81321">
    <property type="entry name" value="Family A G protein-coupled receptor-like"/>
    <property type="match status" value="1"/>
</dbReference>
<keyword evidence="7" id="KW-1015">Disulfide bond</keyword>
<comment type="subcellular location">
    <subcellularLocation>
        <location evidence="1">Cell membrane</location>
        <topology evidence="1">Multi-pass membrane protein</topology>
    </subcellularLocation>
</comment>
<dbReference type="Proteomes" id="UP001159405">
    <property type="component" value="Unassembled WGS sequence"/>
</dbReference>
<name>A0ABN8PV79_9CNID</name>
<dbReference type="Gene3D" id="1.20.1070.10">
    <property type="entry name" value="Rhodopsin 7-helix transmembrane proteins"/>
    <property type="match status" value="1"/>
</dbReference>
<feature type="transmembrane region" description="Helical" evidence="10">
    <location>
        <begin position="140"/>
        <end position="165"/>
    </location>
</feature>
<keyword evidence="13" id="KW-1185">Reference proteome</keyword>
<gene>
    <name evidence="12" type="ORF">PLOB_00047275</name>
</gene>
<keyword evidence="9" id="KW-0807">Transducer</keyword>
<dbReference type="InterPro" id="IPR000276">
    <property type="entry name" value="GPCR_Rhodpsn"/>
</dbReference>
<feature type="transmembrane region" description="Helical" evidence="10">
    <location>
        <begin position="241"/>
        <end position="261"/>
    </location>
</feature>
<keyword evidence="5" id="KW-0297">G-protein coupled receptor</keyword>
<evidence type="ECO:0000256" key="6">
    <source>
        <dbReference type="ARBA" id="ARBA00023136"/>
    </source>
</evidence>
<comment type="caution">
    <text evidence="12">The sequence shown here is derived from an EMBL/GenBank/DDBJ whole genome shotgun (WGS) entry which is preliminary data.</text>
</comment>
<feature type="transmembrane region" description="Helical" evidence="10">
    <location>
        <begin position="103"/>
        <end position="128"/>
    </location>
</feature>
<feature type="transmembrane region" description="Helical" evidence="10">
    <location>
        <begin position="185"/>
        <end position="206"/>
    </location>
</feature>
<evidence type="ECO:0000256" key="3">
    <source>
        <dbReference type="ARBA" id="ARBA00022692"/>
    </source>
</evidence>
<sequence>NLPAAPPKKTVMLSAPQNETSPSLIVVIGASFLLCLLILLTIFGAFLVYCAFLLNKNLRTRTNLFFLSLVTADVLFAVFAMPSEIVHFSCHPYWPLGEIGCNVWSSLYVAFGGASACHLCAIGIDRLLAISRPFQYYSDVSFSVVVSLTLLWIFAFFSGIASYHIWKQPYQNFCHAFSAPIESSILFMVFDLLVPFAICVLTYVKIFQISQQQARRIIRTQGWVNRETNALRVSRKSAKTVGLLVGFFALAFLPFLIFHALDGFVVLPNRFYFDCSVKWLTFANSSMNWVLYGYLNQEYRQALKKLLNDFGCFRCRSCRRETRQVDVI</sequence>
<evidence type="ECO:0000256" key="4">
    <source>
        <dbReference type="ARBA" id="ARBA00022989"/>
    </source>
</evidence>
<keyword evidence="8" id="KW-0675">Receptor</keyword>
<feature type="non-terminal residue" evidence="12">
    <location>
        <position position="1"/>
    </location>
</feature>
<evidence type="ECO:0000259" key="11">
    <source>
        <dbReference type="PROSITE" id="PS50262"/>
    </source>
</evidence>
<dbReference type="PROSITE" id="PS50262">
    <property type="entry name" value="G_PROTEIN_RECEP_F1_2"/>
    <property type="match status" value="1"/>
</dbReference>
<keyword evidence="4 10" id="KW-1133">Transmembrane helix</keyword>
<evidence type="ECO:0000256" key="8">
    <source>
        <dbReference type="ARBA" id="ARBA00023170"/>
    </source>
</evidence>
<dbReference type="PRINTS" id="PR00237">
    <property type="entry name" value="GPCRRHODOPSN"/>
</dbReference>
<accession>A0ABN8PV79</accession>
<keyword evidence="6 10" id="KW-0472">Membrane</keyword>
<feature type="domain" description="G-protein coupled receptors family 1 profile" evidence="11">
    <location>
        <begin position="44"/>
        <end position="292"/>
    </location>
</feature>
<reference evidence="12 13" key="1">
    <citation type="submission" date="2022-05" db="EMBL/GenBank/DDBJ databases">
        <authorList>
            <consortium name="Genoscope - CEA"/>
            <person name="William W."/>
        </authorList>
    </citation>
    <scope>NUCLEOTIDE SEQUENCE [LARGE SCALE GENOMIC DNA]</scope>
</reference>
<evidence type="ECO:0000256" key="1">
    <source>
        <dbReference type="ARBA" id="ARBA00004651"/>
    </source>
</evidence>
<evidence type="ECO:0000313" key="13">
    <source>
        <dbReference type="Proteomes" id="UP001159405"/>
    </source>
</evidence>
<evidence type="ECO:0000256" key="2">
    <source>
        <dbReference type="ARBA" id="ARBA00022475"/>
    </source>
</evidence>
<dbReference type="EMBL" id="CALNXK010000088">
    <property type="protein sequence ID" value="CAH3150131.1"/>
    <property type="molecule type" value="Genomic_DNA"/>
</dbReference>
<feature type="transmembrane region" description="Helical" evidence="10">
    <location>
        <begin position="24"/>
        <end position="52"/>
    </location>
</feature>